<dbReference type="Pfam" id="PF14520">
    <property type="entry name" value="HHH_5"/>
    <property type="match status" value="1"/>
</dbReference>
<reference evidence="13" key="1">
    <citation type="submission" date="2019-01" db="EMBL/GenBank/DDBJ databases">
        <title>Gri0909 isolated from a small marine red alga.</title>
        <authorList>
            <person name="Kim J."/>
            <person name="Jeong S.E."/>
            <person name="Jeon C.O."/>
        </authorList>
    </citation>
    <scope>NUCLEOTIDE SEQUENCE [LARGE SCALE GENOMIC DNA]</scope>
    <source>
        <strain evidence="13">Gri0909</strain>
    </source>
</reference>
<dbReference type="GO" id="GO:0005737">
    <property type="term" value="C:cytoplasm"/>
    <property type="evidence" value="ECO:0007669"/>
    <property type="project" value="UniProtKB-SubCell"/>
</dbReference>
<dbReference type="PANTHER" id="PTHR30562">
    <property type="entry name" value="UVRC/OXIDOREDUCTASE"/>
    <property type="match status" value="1"/>
</dbReference>
<evidence type="ECO:0000259" key="9">
    <source>
        <dbReference type="PROSITE" id="PS50151"/>
    </source>
</evidence>
<dbReference type="GO" id="GO:0006289">
    <property type="term" value="P:nucleotide-excision repair"/>
    <property type="evidence" value="ECO:0007669"/>
    <property type="project" value="UniProtKB-UniRule"/>
</dbReference>
<evidence type="ECO:0000313" key="13">
    <source>
        <dbReference type="Proteomes" id="UP000287447"/>
    </source>
</evidence>
<dbReference type="Gene3D" id="4.10.860.10">
    <property type="entry name" value="UVR domain"/>
    <property type="match status" value="1"/>
</dbReference>
<evidence type="ECO:0000259" key="11">
    <source>
        <dbReference type="PROSITE" id="PS50165"/>
    </source>
</evidence>
<dbReference type="CDD" id="cd10434">
    <property type="entry name" value="GIY-YIG_UvrC_Cho"/>
    <property type="match status" value="1"/>
</dbReference>
<dbReference type="Pfam" id="PF22920">
    <property type="entry name" value="UvrC_RNaseH"/>
    <property type="match status" value="1"/>
</dbReference>
<keyword evidence="5 7" id="KW-0234">DNA repair</keyword>
<dbReference type="PANTHER" id="PTHR30562:SF1">
    <property type="entry name" value="UVRABC SYSTEM PROTEIN C"/>
    <property type="match status" value="1"/>
</dbReference>
<dbReference type="Proteomes" id="UP000287447">
    <property type="component" value="Unassembled WGS sequence"/>
</dbReference>
<dbReference type="InterPro" id="IPR004791">
    <property type="entry name" value="UvrC"/>
</dbReference>
<dbReference type="Pfam" id="PF02151">
    <property type="entry name" value="UVR"/>
    <property type="match status" value="1"/>
</dbReference>
<feature type="domain" description="GIY-YIG" evidence="10">
    <location>
        <begin position="43"/>
        <end position="121"/>
    </location>
</feature>
<dbReference type="SMART" id="SM00465">
    <property type="entry name" value="GIYc"/>
    <property type="match status" value="1"/>
</dbReference>
<dbReference type="Pfam" id="PF08459">
    <property type="entry name" value="UvrC_RNaseH_dom"/>
    <property type="match status" value="1"/>
</dbReference>
<dbReference type="InterPro" id="IPR036876">
    <property type="entry name" value="UVR_dom_sf"/>
</dbReference>
<evidence type="ECO:0000259" key="10">
    <source>
        <dbReference type="PROSITE" id="PS50164"/>
    </source>
</evidence>
<dbReference type="HAMAP" id="MF_00203">
    <property type="entry name" value="UvrC"/>
    <property type="match status" value="1"/>
</dbReference>
<evidence type="ECO:0000256" key="3">
    <source>
        <dbReference type="ARBA" id="ARBA00022769"/>
    </source>
</evidence>
<accession>A0A437QKE1</accession>
<evidence type="ECO:0000256" key="8">
    <source>
        <dbReference type="SAM" id="MobiDB-lite"/>
    </source>
</evidence>
<dbReference type="FunFam" id="3.40.1440.10:FF:000001">
    <property type="entry name" value="UvrABC system protein C"/>
    <property type="match status" value="1"/>
</dbReference>
<dbReference type="InterPro" id="IPR001162">
    <property type="entry name" value="UvrC_RNase_H_dom"/>
</dbReference>
<dbReference type="Pfam" id="PF01541">
    <property type="entry name" value="GIY-YIG"/>
    <property type="match status" value="1"/>
</dbReference>
<keyword evidence="3 7" id="KW-0228">DNA excision</keyword>
<dbReference type="PROSITE" id="PS50165">
    <property type="entry name" value="UVRC"/>
    <property type="match status" value="1"/>
</dbReference>
<dbReference type="EMBL" id="SADE01000003">
    <property type="protein sequence ID" value="RVU34971.1"/>
    <property type="molecule type" value="Genomic_DNA"/>
</dbReference>
<keyword evidence="13" id="KW-1185">Reference proteome</keyword>
<dbReference type="InterPro" id="IPR001943">
    <property type="entry name" value="UVR_dom"/>
</dbReference>
<dbReference type="InterPro" id="IPR050066">
    <property type="entry name" value="UvrABC_protein_C"/>
</dbReference>
<dbReference type="AlphaFoldDB" id="A0A437QKE1"/>
<comment type="caution">
    <text evidence="12">The sequence shown here is derived from an EMBL/GenBank/DDBJ whole genome shotgun (WGS) entry which is preliminary data.</text>
</comment>
<dbReference type="NCBIfam" id="NF001824">
    <property type="entry name" value="PRK00558.1-5"/>
    <property type="match status" value="1"/>
</dbReference>
<evidence type="ECO:0000256" key="1">
    <source>
        <dbReference type="ARBA" id="ARBA00022490"/>
    </source>
</evidence>
<evidence type="ECO:0000256" key="2">
    <source>
        <dbReference type="ARBA" id="ARBA00022763"/>
    </source>
</evidence>
<dbReference type="InterPro" id="IPR010994">
    <property type="entry name" value="RuvA_2-like"/>
</dbReference>
<evidence type="ECO:0000256" key="4">
    <source>
        <dbReference type="ARBA" id="ARBA00022881"/>
    </source>
</evidence>
<dbReference type="Gene3D" id="3.30.420.340">
    <property type="entry name" value="UvrC, RNAse H endonuclease domain"/>
    <property type="match status" value="1"/>
</dbReference>
<keyword evidence="6 7" id="KW-0742">SOS response</keyword>
<sequence length="647" mass="71518">MIPSDNDTDNHTETDAAVTVDDARPSLRTGASIVAGYLPQLGLGPGVYRMFNGRGDVLYVGKARSLKKRVQTYAHPQRLPIRLQRMVSETASMEFVTTHTEVEALLLESNLIKQLRPRYNILLRDDKSFPDILIRGDHDFPQIVKHRGARTRPGEYFGPYASAGAVNRTLTALQKAFLLRNCSDNIFSTRSRPCLQYQIKRCSAPCVGKVSEQDYAASVDQAKSFLTGNSQAVQKDLAAQMETAAEALDFERAASLRDRIRAMASVQTHQDINVEGVSDADIVALQTEGGQTCVQVFFFRGGRNNGTRSYFPSHDKDQEPSAILAAFLGQFYDGRVPPKEILVNIEPDEADLLAEAFCIRADRKVTILMPQRGGKRQLIAHALDNAREALGRRMSESATQRRLLDGLAEKLGLENQLERVEVYDNSHTGGTNAIGGMIVAGPEGFMKNAYRKFNIKTAVKTAEDGEGSSAGDDYAMMREVLTRRFNRAMKEDPDRDRGQWPDLVIVDGGKGQLSSAQDVFAELGIDDVALLGVAKGPEREAGRERFHQPDKQSFLLPPRDPVLYFVQRLRDEAHRFAIGTHRQKRAKGFGASPLDEVPGIGAKRKKALLLRFGSARAVSRAGLKDLEAVEGISSAVAKKIYDHFQQS</sequence>
<comment type="function">
    <text evidence="7">The UvrABC repair system catalyzes the recognition and processing of DNA lesions. UvrC both incises the 5' and 3' sides of the lesion. The N-terminal half is responsible for the 3' incision and the C-terminal half is responsible for the 5' incision.</text>
</comment>
<dbReference type="PROSITE" id="PS50164">
    <property type="entry name" value="GIY_YIG"/>
    <property type="match status" value="1"/>
</dbReference>
<organism evidence="12 13">
    <name type="scientific">Hwanghaeella grinnelliae</name>
    <dbReference type="NCBI Taxonomy" id="2500179"/>
    <lineage>
        <taxon>Bacteria</taxon>
        <taxon>Pseudomonadati</taxon>
        <taxon>Pseudomonadota</taxon>
        <taxon>Alphaproteobacteria</taxon>
        <taxon>Rhodospirillales</taxon>
        <taxon>Rhodospirillaceae</taxon>
        <taxon>Hwanghaeella</taxon>
    </lineage>
</organism>
<dbReference type="SUPFAM" id="SSF82771">
    <property type="entry name" value="GIY-YIG endonuclease"/>
    <property type="match status" value="1"/>
</dbReference>
<dbReference type="PROSITE" id="PS50151">
    <property type="entry name" value="UVR"/>
    <property type="match status" value="1"/>
</dbReference>
<comment type="subcellular location">
    <subcellularLocation>
        <location evidence="7">Cytoplasm</location>
    </subcellularLocation>
</comment>
<dbReference type="FunFam" id="3.30.420.340:FF:000001">
    <property type="entry name" value="UvrABC system protein C"/>
    <property type="match status" value="1"/>
</dbReference>
<feature type="domain" description="UVR" evidence="9">
    <location>
        <begin position="231"/>
        <end position="266"/>
    </location>
</feature>
<gene>
    <name evidence="7 12" type="primary">uvrC</name>
    <name evidence="12" type="ORF">EOI86_19245</name>
</gene>
<dbReference type="SUPFAM" id="SSF47781">
    <property type="entry name" value="RuvA domain 2-like"/>
    <property type="match status" value="1"/>
</dbReference>
<dbReference type="InterPro" id="IPR035901">
    <property type="entry name" value="GIY-YIG_endonuc_sf"/>
</dbReference>
<name>A0A437QKE1_9PROT</name>
<comment type="subunit">
    <text evidence="7">Interacts with UvrB in an incision complex.</text>
</comment>
<dbReference type="OrthoDB" id="9804933at2"/>
<keyword evidence="2 7" id="KW-0227">DNA damage</keyword>
<keyword evidence="1 7" id="KW-0963">Cytoplasm</keyword>
<dbReference type="RefSeq" id="WP_127767292.1">
    <property type="nucleotide sequence ID" value="NZ_SADE01000003.1"/>
</dbReference>
<dbReference type="SUPFAM" id="SSF46600">
    <property type="entry name" value="C-terminal UvrC-binding domain of UvrB"/>
    <property type="match status" value="1"/>
</dbReference>
<evidence type="ECO:0000256" key="5">
    <source>
        <dbReference type="ARBA" id="ARBA00023204"/>
    </source>
</evidence>
<evidence type="ECO:0000256" key="6">
    <source>
        <dbReference type="ARBA" id="ARBA00023236"/>
    </source>
</evidence>
<dbReference type="InterPro" id="IPR000305">
    <property type="entry name" value="GIY-YIG_endonuc"/>
</dbReference>
<dbReference type="InterPro" id="IPR047296">
    <property type="entry name" value="GIY-YIG_UvrC_Cho"/>
</dbReference>
<dbReference type="NCBIfam" id="TIGR00194">
    <property type="entry name" value="uvrC"/>
    <property type="match status" value="1"/>
</dbReference>
<dbReference type="GO" id="GO:0009381">
    <property type="term" value="F:excinuclease ABC activity"/>
    <property type="evidence" value="ECO:0007669"/>
    <property type="project" value="UniProtKB-UniRule"/>
</dbReference>
<dbReference type="SMART" id="SM00278">
    <property type="entry name" value="HhH1"/>
    <property type="match status" value="2"/>
</dbReference>
<evidence type="ECO:0000256" key="7">
    <source>
        <dbReference type="HAMAP-Rule" id="MF_00203"/>
    </source>
</evidence>
<comment type="similarity">
    <text evidence="7">Belongs to the UvrC family.</text>
</comment>
<protein>
    <recommendedName>
        <fullName evidence="7">UvrABC system protein C</fullName>
        <shortName evidence="7">Protein UvrC</shortName>
    </recommendedName>
    <alternativeName>
        <fullName evidence="7">Excinuclease ABC subunit C</fullName>
    </alternativeName>
</protein>
<dbReference type="GO" id="GO:0009432">
    <property type="term" value="P:SOS response"/>
    <property type="evidence" value="ECO:0007669"/>
    <property type="project" value="UniProtKB-UniRule"/>
</dbReference>
<evidence type="ECO:0000313" key="12">
    <source>
        <dbReference type="EMBL" id="RVU34971.1"/>
    </source>
</evidence>
<dbReference type="GO" id="GO:0003677">
    <property type="term" value="F:DNA binding"/>
    <property type="evidence" value="ECO:0007669"/>
    <property type="project" value="UniProtKB-UniRule"/>
</dbReference>
<dbReference type="Gene3D" id="1.10.150.20">
    <property type="entry name" value="5' to 3' exonuclease, C-terminal subdomain"/>
    <property type="match status" value="1"/>
</dbReference>
<dbReference type="InterPro" id="IPR003583">
    <property type="entry name" value="Hlx-hairpin-Hlx_DNA-bd_motif"/>
</dbReference>
<keyword evidence="4 7" id="KW-0267">Excision nuclease</keyword>
<proteinExistence type="inferred from homology"/>
<dbReference type="GO" id="GO:0009380">
    <property type="term" value="C:excinuclease repair complex"/>
    <property type="evidence" value="ECO:0007669"/>
    <property type="project" value="InterPro"/>
</dbReference>
<dbReference type="InterPro" id="IPR038476">
    <property type="entry name" value="UvrC_RNase_H_dom_sf"/>
</dbReference>
<feature type="domain" description="UvrC family homology region profile" evidence="11">
    <location>
        <begin position="282"/>
        <end position="520"/>
    </location>
</feature>
<dbReference type="Gene3D" id="3.40.1440.10">
    <property type="entry name" value="GIY-YIG endonuclease"/>
    <property type="match status" value="1"/>
</dbReference>
<feature type="region of interest" description="Disordered" evidence="8">
    <location>
        <begin position="1"/>
        <end position="22"/>
    </location>
</feature>